<reference evidence="3" key="1">
    <citation type="submission" date="2016-10" db="EMBL/GenBank/DDBJ databases">
        <authorList>
            <person name="Varghese N."/>
            <person name="Submissions S."/>
        </authorList>
    </citation>
    <scope>NUCLEOTIDE SEQUENCE [LARGE SCALE GENOMIC DNA]</scope>
    <source>
        <strain evidence="3">CGMCC 1.7655</strain>
    </source>
</reference>
<feature type="region of interest" description="Disordered" evidence="1">
    <location>
        <begin position="34"/>
        <end position="56"/>
    </location>
</feature>
<organism evidence="2 3">
    <name type="scientific">Paracoccus chinensis</name>
    <dbReference type="NCBI Taxonomy" id="525640"/>
    <lineage>
        <taxon>Bacteria</taxon>
        <taxon>Pseudomonadati</taxon>
        <taxon>Pseudomonadota</taxon>
        <taxon>Alphaproteobacteria</taxon>
        <taxon>Rhodobacterales</taxon>
        <taxon>Paracoccaceae</taxon>
        <taxon>Paracoccus</taxon>
    </lineage>
</organism>
<evidence type="ECO:0000256" key="1">
    <source>
        <dbReference type="SAM" id="MobiDB-lite"/>
    </source>
</evidence>
<evidence type="ECO:0000313" key="2">
    <source>
        <dbReference type="EMBL" id="SDL35824.1"/>
    </source>
</evidence>
<sequence length="56" mass="6417">MAKEIRRYELALDTDEEEAGLMKARMRVEEAQRIRREQEEAAPSPKISATRTARAG</sequence>
<dbReference type="EMBL" id="FNGE01000009">
    <property type="protein sequence ID" value="SDL35824.1"/>
    <property type="molecule type" value="Genomic_DNA"/>
</dbReference>
<keyword evidence="3" id="KW-1185">Reference proteome</keyword>
<gene>
    <name evidence="2" type="ORF">SAMN04487971_109100</name>
</gene>
<dbReference type="AlphaFoldDB" id="A0A1G9JFD8"/>
<dbReference type="RefSeq" id="WP_175558845.1">
    <property type="nucleotide sequence ID" value="NZ_FNGE01000009.1"/>
</dbReference>
<proteinExistence type="predicted"/>
<feature type="compositionally biased region" description="Polar residues" evidence="1">
    <location>
        <begin position="47"/>
        <end position="56"/>
    </location>
</feature>
<dbReference type="STRING" id="525640.SAMN04487971_109100"/>
<name>A0A1G9JFD8_9RHOB</name>
<protein>
    <submittedName>
        <fullName evidence="2">Uncharacterized protein</fullName>
    </submittedName>
</protein>
<accession>A0A1G9JFD8</accession>
<dbReference type="Proteomes" id="UP000199555">
    <property type="component" value="Unassembled WGS sequence"/>
</dbReference>
<evidence type="ECO:0000313" key="3">
    <source>
        <dbReference type="Proteomes" id="UP000199555"/>
    </source>
</evidence>